<evidence type="ECO:0000313" key="2">
    <source>
        <dbReference type="Proteomes" id="UP001239083"/>
    </source>
</evidence>
<dbReference type="EMBL" id="JAUSYY010000001">
    <property type="protein sequence ID" value="MDQ0894679.1"/>
    <property type="molecule type" value="Genomic_DNA"/>
</dbReference>
<keyword evidence="2" id="KW-1185">Reference proteome</keyword>
<evidence type="ECO:0000313" key="1">
    <source>
        <dbReference type="EMBL" id="MDQ0894679.1"/>
    </source>
</evidence>
<reference evidence="1 2" key="1">
    <citation type="submission" date="2023-07" db="EMBL/GenBank/DDBJ databases">
        <title>Comparative genomics of wheat-associated soil bacteria to identify genetic determinants of phenazine resistance.</title>
        <authorList>
            <person name="Mouncey N."/>
        </authorList>
    </citation>
    <scope>NUCLEOTIDE SEQUENCE [LARGE SCALE GENOMIC DNA]</scope>
    <source>
        <strain evidence="1 2">V3I3</strain>
    </source>
</reference>
<dbReference type="Proteomes" id="UP001239083">
    <property type="component" value="Unassembled WGS sequence"/>
</dbReference>
<proteinExistence type="predicted"/>
<accession>A0ABU0R9C3</accession>
<comment type="caution">
    <text evidence="1">The sequence shown here is derived from an EMBL/GenBank/DDBJ whole genome shotgun (WGS) entry which is preliminary data.</text>
</comment>
<gene>
    <name evidence="1" type="ORF">QFZ26_002234</name>
</gene>
<organism evidence="1 2">
    <name type="scientific">Agromyces ramosus</name>
    <dbReference type="NCBI Taxonomy" id="33879"/>
    <lineage>
        <taxon>Bacteria</taxon>
        <taxon>Bacillati</taxon>
        <taxon>Actinomycetota</taxon>
        <taxon>Actinomycetes</taxon>
        <taxon>Micrococcales</taxon>
        <taxon>Microbacteriaceae</taxon>
        <taxon>Agromyces</taxon>
    </lineage>
</organism>
<name>A0ABU0R9C3_9MICO</name>
<sequence>MSITRGFGRDLDAELLGPFALDHVVDTELPESLGTVDAPETYVVTAVFTRRPDPLELELLAAPEVREQLAAAGYPRVTLTAVDRRLLIGETDLHELEGGLARTIGVILARIGEQVEARRIARDRDDDEVSQREASRTASVWSVAKRISFDPHESHYR</sequence>
<dbReference type="RefSeq" id="WP_307042110.1">
    <property type="nucleotide sequence ID" value="NZ_JAUSYY010000001.1"/>
</dbReference>
<protein>
    <submittedName>
        <fullName evidence="1">Uncharacterized protein</fullName>
    </submittedName>
</protein>